<reference evidence="2" key="1">
    <citation type="journal article" date="2023" name="bioRxiv">
        <title>Complete genome of the Medicago anthracnose fungus, Colletotrichum destructivum, reveals a mini-chromosome-like region within a core chromosome.</title>
        <authorList>
            <person name="Lapalu N."/>
            <person name="Simon A."/>
            <person name="Lu A."/>
            <person name="Plaumann P.-L."/>
            <person name="Amselem J."/>
            <person name="Pigne S."/>
            <person name="Auger A."/>
            <person name="Koch C."/>
            <person name="Dallery J.-F."/>
            <person name="O'Connell R.J."/>
        </authorList>
    </citation>
    <scope>NUCLEOTIDE SEQUENCE [LARGE SCALE GENOMIC DNA]</scope>
    <source>
        <strain evidence="2">CBS 520.97</strain>
    </source>
</reference>
<keyword evidence="2" id="KW-1185">Reference proteome</keyword>
<accession>A0AAX4IKS4</accession>
<gene>
    <name evidence="1" type="ORF">CDEST_09095</name>
</gene>
<protein>
    <submittedName>
        <fullName evidence="1">Uncharacterized protein</fullName>
    </submittedName>
</protein>
<dbReference type="GeneID" id="87945598"/>
<dbReference type="KEGG" id="cdet:87945598"/>
<dbReference type="AlphaFoldDB" id="A0AAX4IKS4"/>
<proteinExistence type="predicted"/>
<dbReference type="Proteomes" id="UP001322277">
    <property type="component" value="Chromosome 5"/>
</dbReference>
<organism evidence="1 2">
    <name type="scientific">Colletotrichum destructivum</name>
    <dbReference type="NCBI Taxonomy" id="34406"/>
    <lineage>
        <taxon>Eukaryota</taxon>
        <taxon>Fungi</taxon>
        <taxon>Dikarya</taxon>
        <taxon>Ascomycota</taxon>
        <taxon>Pezizomycotina</taxon>
        <taxon>Sordariomycetes</taxon>
        <taxon>Hypocreomycetidae</taxon>
        <taxon>Glomerellales</taxon>
        <taxon>Glomerellaceae</taxon>
        <taxon>Colletotrichum</taxon>
        <taxon>Colletotrichum destructivum species complex</taxon>
    </lineage>
</organism>
<sequence length="237" mass="26664">MSLVRISASIETEDSQPTSYNALYNARQAPRLSPEAQRLFWTLDGPLAEAVWIMNTKRDPSSLEPYSQGDTWHPFSQAPLTEPKVSSITVRTNELPEWGDTCFETHREHRDPGCDDEDGSLFALWGDLLCYDPEEDEEGSMHLLGEAVSVVVKPTVAPFVTIHDYVSVVHPWLLSSREDLLATMAAMAEGLYNKPLPAETKLMVNIKDPHLLVMCEQVERISNNIKPQNKWLATTDI</sequence>
<dbReference type="EMBL" id="CP137309">
    <property type="protein sequence ID" value="WQF84081.1"/>
    <property type="molecule type" value="Genomic_DNA"/>
</dbReference>
<dbReference type="RefSeq" id="XP_062781305.1">
    <property type="nucleotide sequence ID" value="XM_062925254.1"/>
</dbReference>
<evidence type="ECO:0000313" key="2">
    <source>
        <dbReference type="Proteomes" id="UP001322277"/>
    </source>
</evidence>
<evidence type="ECO:0000313" key="1">
    <source>
        <dbReference type="EMBL" id="WQF84081.1"/>
    </source>
</evidence>
<name>A0AAX4IKS4_9PEZI</name>